<feature type="region of interest" description="Disordered" evidence="1">
    <location>
        <begin position="471"/>
        <end position="636"/>
    </location>
</feature>
<comment type="caution">
    <text evidence="2">The sequence shown here is derived from an EMBL/GenBank/DDBJ whole genome shotgun (WGS) entry which is preliminary data.</text>
</comment>
<dbReference type="EMBL" id="JAKKFD010000053">
    <property type="protein sequence ID" value="MCG5446551.1"/>
    <property type="molecule type" value="Genomic_DNA"/>
</dbReference>
<dbReference type="Proteomes" id="UP001201629">
    <property type="component" value="Unassembled WGS sequence"/>
</dbReference>
<sequence>MSASIDVKGLLGASWRRVGVPLLGLCAGLAAAQGVTQLLPARYEAEASVLVSAEQTDEDRPVDLALAQNLTPTIARLVGSREVALEAARSLQLPERAVLGHVSGEYELGLQIITVHASAGTGTQAAAIANAASRAVSQQLGRLDMGGSTSINARVLDTASPPARPAFPKPLLNGVLGALAGLLAGWGATILRDRFDSRLRDIGQIEARLGLPVVGVLPKLPRRFARHHAAALYARTDVADAVRATISTLSVLTAPLPRRRLLVTSAHDDDGKALVTALLGLGMADEHCRATLVDGAVRDPVLSGHFPEAPHTWQQVLAQKCPPVRLIDFPTLTVLPAEPREGADTEALHELGGLLNALGEDEDCVIVHAPPILAGREISAFAQHADGVLLVVRAGRTNLDDSTRAARLVQQLGLPLAGVVVIGAVSRTDHRPSSEQPALVPGAAQDALALPATKAGAQGAVIRELVSALVEDKSGPPGRHRRQTSGEPAGAGRTVEGRTVEGTTVDHKPVERKPADRQPVGSASAGSATGDSQPAESTTARRTPVGPLAAPEAPVEPTRLEDAVTQPNPVVTDVPDQPEPEPVPTPTAQPEPAAPAWGGGPAVVGVLSRPLARPETAWRPPAAEATLPEPSPDAPVANLADRWPVFGQELMAAGRPSAERPSTGPVVLRRAVAVGDADRQG</sequence>
<evidence type="ECO:0000313" key="3">
    <source>
        <dbReference type="Proteomes" id="UP001201629"/>
    </source>
</evidence>
<accession>A0ABS9N9B8</accession>
<dbReference type="Gene3D" id="3.40.50.300">
    <property type="entry name" value="P-loop containing nucleotide triphosphate hydrolases"/>
    <property type="match status" value="1"/>
</dbReference>
<dbReference type="InterPro" id="IPR027417">
    <property type="entry name" value="P-loop_NTPase"/>
</dbReference>
<feature type="compositionally biased region" description="Low complexity" evidence="1">
    <location>
        <begin position="521"/>
        <end position="530"/>
    </location>
</feature>
<dbReference type="PANTHER" id="PTHR32309">
    <property type="entry name" value="TYROSINE-PROTEIN KINASE"/>
    <property type="match status" value="1"/>
</dbReference>
<name>A0ABS9N9B8_9ACTN</name>
<dbReference type="InterPro" id="IPR050445">
    <property type="entry name" value="Bact_polysacc_biosynth/exp"/>
</dbReference>
<dbReference type="PANTHER" id="PTHR32309:SF31">
    <property type="entry name" value="CAPSULAR EXOPOLYSACCHARIDE FAMILY"/>
    <property type="match status" value="1"/>
</dbReference>
<gene>
    <name evidence="2" type="ORF">NIE79_005251</name>
</gene>
<organism evidence="2 3">
    <name type="scientific">Micromonospora trifolii</name>
    <dbReference type="NCBI Taxonomy" id="2911208"/>
    <lineage>
        <taxon>Bacteria</taxon>
        <taxon>Bacillati</taxon>
        <taxon>Actinomycetota</taxon>
        <taxon>Actinomycetes</taxon>
        <taxon>Micromonosporales</taxon>
        <taxon>Micromonosporaceae</taxon>
        <taxon>Micromonospora</taxon>
    </lineage>
</organism>
<feature type="compositionally biased region" description="Pro residues" evidence="1">
    <location>
        <begin position="580"/>
        <end position="593"/>
    </location>
</feature>
<keyword evidence="3" id="KW-1185">Reference proteome</keyword>
<dbReference type="RefSeq" id="WP_238681460.1">
    <property type="nucleotide sequence ID" value="NZ_JAKKFD010000053.1"/>
</dbReference>
<evidence type="ECO:0000313" key="2">
    <source>
        <dbReference type="EMBL" id="MCG5446551.1"/>
    </source>
</evidence>
<dbReference type="SUPFAM" id="SSF52540">
    <property type="entry name" value="P-loop containing nucleoside triphosphate hydrolases"/>
    <property type="match status" value="1"/>
</dbReference>
<reference evidence="2 3" key="1">
    <citation type="submission" date="2022-01" db="EMBL/GenBank/DDBJ databases">
        <authorList>
            <person name="Riesco R."/>
            <person name="Trujillo M.E."/>
        </authorList>
    </citation>
    <scope>NUCLEOTIDE SEQUENCE [LARGE SCALE GENOMIC DNA]</scope>
    <source>
        <strain evidence="2 3">NIE79</strain>
    </source>
</reference>
<evidence type="ECO:0008006" key="4">
    <source>
        <dbReference type="Google" id="ProtNLM"/>
    </source>
</evidence>
<feature type="compositionally biased region" description="Polar residues" evidence="1">
    <location>
        <begin position="531"/>
        <end position="541"/>
    </location>
</feature>
<feature type="compositionally biased region" description="Basic and acidic residues" evidence="1">
    <location>
        <begin position="495"/>
        <end position="516"/>
    </location>
</feature>
<proteinExistence type="predicted"/>
<evidence type="ECO:0000256" key="1">
    <source>
        <dbReference type="SAM" id="MobiDB-lite"/>
    </source>
</evidence>
<protein>
    <recommendedName>
        <fullName evidence="4">Lipopolysaccharide biosynthesis protein</fullName>
    </recommendedName>
</protein>